<dbReference type="VEuPathDB" id="ToxoDB:LOC34620395"/>
<proteinExistence type="predicted"/>
<keyword evidence="1" id="KW-0812">Transmembrane</keyword>
<protein>
    <submittedName>
        <fullName evidence="2">Mediator complex subunit med8</fullName>
    </submittedName>
</protein>
<evidence type="ECO:0000313" key="2">
    <source>
        <dbReference type="EMBL" id="OEH76344.1"/>
    </source>
</evidence>
<feature type="transmembrane region" description="Helical" evidence="1">
    <location>
        <begin position="231"/>
        <end position="253"/>
    </location>
</feature>
<keyword evidence="3" id="KW-1185">Reference proteome</keyword>
<organism evidence="2 3">
    <name type="scientific">Cyclospora cayetanensis</name>
    <dbReference type="NCBI Taxonomy" id="88456"/>
    <lineage>
        <taxon>Eukaryota</taxon>
        <taxon>Sar</taxon>
        <taxon>Alveolata</taxon>
        <taxon>Apicomplexa</taxon>
        <taxon>Conoidasida</taxon>
        <taxon>Coccidia</taxon>
        <taxon>Eucoccidiorida</taxon>
        <taxon>Eimeriorina</taxon>
        <taxon>Eimeriidae</taxon>
        <taxon>Cyclospora</taxon>
    </lineage>
</organism>
<comment type="caution">
    <text evidence="2">The sequence shown here is derived from an EMBL/GenBank/DDBJ whole genome shotgun (WGS) entry which is preliminary data.</text>
</comment>
<evidence type="ECO:0000313" key="3">
    <source>
        <dbReference type="Proteomes" id="UP000095192"/>
    </source>
</evidence>
<dbReference type="Proteomes" id="UP000095192">
    <property type="component" value="Unassembled WGS sequence"/>
</dbReference>
<name>A0A1D3CYR1_9EIME</name>
<accession>A0A1D3CYR1</accession>
<sequence>MEGLIHQEQEPKDTEKWMDSLLSSLGSAFSDLNCVVCEQLNDNFALRNNLPQCAHESPSVAVAPSLYRRFLVSIRTMGKLVSDWLALAAGIRGFDLARSTGEAHLASFALAPCNSLPVNPFTGRKEDIDCLLEAMSGLASDSAEASTRAAYGRLAATRRFEPSPRELFARVSAFNKSLEGLMQAFDGETRASRHRGPQRAGKGSHDCVYVVEHAESPLNFASLLLLLPPPFVIFSQVPIALWGLFCCAIVALASAAKPQPYRVGNSLLAASSVVQASRKPKDAGQLEALLADAKFCMRM</sequence>
<evidence type="ECO:0000256" key="1">
    <source>
        <dbReference type="SAM" id="Phobius"/>
    </source>
</evidence>
<keyword evidence="1" id="KW-1133">Transmembrane helix</keyword>
<dbReference type="InParanoid" id="A0A1D3CYR1"/>
<dbReference type="VEuPathDB" id="ToxoDB:cyc_03751"/>
<reference evidence="2 3" key="1">
    <citation type="journal article" date="2016" name="BMC Genomics">
        <title>Comparative genomics reveals Cyclospora cayetanensis possesses coccidia-like metabolism and invasion components but unique surface antigens.</title>
        <authorList>
            <person name="Liu S."/>
            <person name="Wang L."/>
            <person name="Zheng H."/>
            <person name="Xu Z."/>
            <person name="Roellig D.M."/>
            <person name="Li N."/>
            <person name="Frace M.A."/>
            <person name="Tang K."/>
            <person name="Arrowood M.J."/>
            <person name="Moss D.M."/>
            <person name="Zhang L."/>
            <person name="Feng Y."/>
            <person name="Xiao L."/>
        </authorList>
    </citation>
    <scope>NUCLEOTIDE SEQUENCE [LARGE SCALE GENOMIC DNA]</scope>
    <source>
        <strain evidence="2 3">CHN_HEN01</strain>
    </source>
</reference>
<dbReference type="EMBL" id="JROU02001482">
    <property type="protein sequence ID" value="OEH76344.1"/>
    <property type="molecule type" value="Genomic_DNA"/>
</dbReference>
<keyword evidence="1" id="KW-0472">Membrane</keyword>
<dbReference type="AlphaFoldDB" id="A0A1D3CYR1"/>
<gene>
    <name evidence="2" type="ORF">cyc_03751</name>
</gene>